<evidence type="ECO:0000313" key="2">
    <source>
        <dbReference type="Proteomes" id="UP000324974"/>
    </source>
</evidence>
<protein>
    <submittedName>
        <fullName evidence="1">IS3 family transposase</fullName>
    </submittedName>
</protein>
<dbReference type="KEGG" id="lrs:PX52LOC_04394"/>
<dbReference type="InterPro" id="IPR002514">
    <property type="entry name" value="Transposase_8"/>
</dbReference>
<dbReference type="PANTHER" id="PTHR33215">
    <property type="entry name" value="PROTEIN DISTAL ANTENNA"/>
    <property type="match status" value="1"/>
</dbReference>
<dbReference type="PANTHER" id="PTHR33215:SF13">
    <property type="entry name" value="PROTEIN DISTAL ANTENNA"/>
    <property type="match status" value="1"/>
</dbReference>
<dbReference type="EMBL" id="CP042425">
    <property type="protein sequence ID" value="QEL17405.1"/>
    <property type="molecule type" value="Genomic_DNA"/>
</dbReference>
<name>A0A5C1AFN8_9BACT</name>
<dbReference type="Gene3D" id="1.10.10.60">
    <property type="entry name" value="Homeodomain-like"/>
    <property type="match status" value="1"/>
</dbReference>
<dbReference type="OrthoDB" id="2185084at2"/>
<proteinExistence type="predicted"/>
<reference evidence="2" key="1">
    <citation type="submission" date="2019-08" db="EMBL/GenBank/DDBJ databases">
        <title>Limnoglobus roseus gen. nov., sp. nov., a novel freshwater planctomycete with a giant genome from the family Gemmataceae.</title>
        <authorList>
            <person name="Kulichevskaya I.S."/>
            <person name="Naumoff D.G."/>
            <person name="Miroshnikov K."/>
            <person name="Ivanova A."/>
            <person name="Philippov D.A."/>
            <person name="Hakobyan A."/>
            <person name="Rijpstra I.C."/>
            <person name="Sinninghe Damste J.S."/>
            <person name="Liesack W."/>
            <person name="Dedysh S.N."/>
        </authorList>
    </citation>
    <scope>NUCLEOTIDE SEQUENCE [LARGE SCALE GENOMIC DNA]</scope>
    <source>
        <strain evidence="2">PX52</strain>
    </source>
</reference>
<dbReference type="GO" id="GO:0004803">
    <property type="term" value="F:transposase activity"/>
    <property type="evidence" value="ECO:0007669"/>
    <property type="project" value="InterPro"/>
</dbReference>
<sequence>MARPRTTYTAEYKLAAVKMITDQKLSVAEVARRLDVGENLLRTWRKALEERGAAAFPGHGNPTPAEDELRRLRADNARLRAERDLLKKAAAYFASPPT</sequence>
<dbReference type="Proteomes" id="UP000324974">
    <property type="component" value="Chromosome"/>
</dbReference>
<dbReference type="AlphaFoldDB" id="A0A5C1AFN8"/>
<dbReference type="Pfam" id="PF01527">
    <property type="entry name" value="HTH_Tnp_1"/>
    <property type="match status" value="1"/>
</dbReference>
<dbReference type="RefSeq" id="WP_149112024.1">
    <property type="nucleotide sequence ID" value="NZ_CP042425.1"/>
</dbReference>
<organism evidence="1 2">
    <name type="scientific">Limnoglobus roseus</name>
    <dbReference type="NCBI Taxonomy" id="2598579"/>
    <lineage>
        <taxon>Bacteria</taxon>
        <taxon>Pseudomonadati</taxon>
        <taxon>Planctomycetota</taxon>
        <taxon>Planctomycetia</taxon>
        <taxon>Gemmatales</taxon>
        <taxon>Gemmataceae</taxon>
        <taxon>Limnoglobus</taxon>
    </lineage>
</organism>
<dbReference type="GO" id="GO:0003677">
    <property type="term" value="F:DNA binding"/>
    <property type="evidence" value="ECO:0007669"/>
    <property type="project" value="InterPro"/>
</dbReference>
<dbReference type="InterPro" id="IPR051839">
    <property type="entry name" value="RD_transcriptional_regulator"/>
</dbReference>
<evidence type="ECO:0000313" key="1">
    <source>
        <dbReference type="EMBL" id="QEL17405.1"/>
    </source>
</evidence>
<gene>
    <name evidence="1" type="ORF">PX52LOC_04394</name>
</gene>
<dbReference type="InterPro" id="IPR009057">
    <property type="entry name" value="Homeodomain-like_sf"/>
</dbReference>
<keyword evidence="2" id="KW-1185">Reference proteome</keyword>
<dbReference type="SUPFAM" id="SSF46689">
    <property type="entry name" value="Homeodomain-like"/>
    <property type="match status" value="1"/>
</dbReference>
<accession>A0A5C1AFN8</accession>
<dbReference type="GO" id="GO:0006313">
    <property type="term" value="P:DNA transposition"/>
    <property type="evidence" value="ECO:0007669"/>
    <property type="project" value="InterPro"/>
</dbReference>